<accession>A0A131Y8G8</accession>
<sequence length="366" mass="42155">MARRCCLLLCRRNWSCVSDVARVSTFGDVSSSALGYAKTEARSWFRGLGSFAWPHARSPACRFSSLPVKKRLARKKTVAEQPAPESCSLAVAYSTAEEYNLASLAKALQKQGLYEQKTLSDDVADVLCAAAKYKLDEEPRNMFIFREGSVVFWNFPEIERKAILQFLKPYEENSYSSTLVEQEIEALEFKHHEHRTRLVNGNIFLSPQSPDTDLEKYTFSNGMALSVKLAIWEASLDAYVESVESIIEDMKEGRTITMTREHVFRKTGELFSLRHLINLSSDLLDTPDFYWDRPALESHYLKVVRYMNIGRRTKVMNEKLTHCCELMELLSHHLEDKHHVRLEVMIIVLIMVEVVFECLHYAAKFF</sequence>
<name>A0A131Y8G8_IXORI</name>
<reference evidence="3" key="1">
    <citation type="submission" date="2016-02" db="EMBL/GenBank/DDBJ databases">
        <title>RNAseq analyses of the midgut from blood- or serum-fed Ixodes ricinus ticks.</title>
        <authorList>
            <person name="Perner J."/>
            <person name="Provaznik J."/>
            <person name="Schrenkova J."/>
            <person name="Urbanova V."/>
            <person name="Ribeiro J.M."/>
            <person name="Kopacek P."/>
        </authorList>
    </citation>
    <scope>NUCLEOTIDE SEQUENCE</scope>
    <source>
        <tissue evidence="3">Gut</tissue>
    </source>
</reference>
<dbReference type="InterPro" id="IPR003734">
    <property type="entry name" value="DUF155"/>
</dbReference>
<evidence type="ECO:0000259" key="2">
    <source>
        <dbReference type="Pfam" id="PF02582"/>
    </source>
</evidence>
<dbReference type="AlphaFoldDB" id="A0A131Y8G8"/>
<organism evidence="3">
    <name type="scientific">Ixodes ricinus</name>
    <name type="common">Common tick</name>
    <name type="synonym">Acarus ricinus</name>
    <dbReference type="NCBI Taxonomy" id="34613"/>
    <lineage>
        <taxon>Eukaryota</taxon>
        <taxon>Metazoa</taxon>
        <taxon>Ecdysozoa</taxon>
        <taxon>Arthropoda</taxon>
        <taxon>Chelicerata</taxon>
        <taxon>Arachnida</taxon>
        <taxon>Acari</taxon>
        <taxon>Parasitiformes</taxon>
        <taxon>Ixodida</taxon>
        <taxon>Ixodoidea</taxon>
        <taxon>Ixodidae</taxon>
        <taxon>Ixodinae</taxon>
        <taxon>Ixodes</taxon>
    </lineage>
</organism>
<dbReference type="Pfam" id="PF02582">
    <property type="entry name" value="DUF155"/>
    <property type="match status" value="1"/>
</dbReference>
<evidence type="ECO:0000256" key="1">
    <source>
        <dbReference type="ARBA" id="ARBA00008306"/>
    </source>
</evidence>
<protein>
    <submittedName>
        <fullName evidence="3">Putative conserved secreted protein</fullName>
    </submittedName>
</protein>
<dbReference type="EMBL" id="GEFM01000689">
    <property type="protein sequence ID" value="JAP75107.1"/>
    <property type="molecule type" value="mRNA"/>
</dbReference>
<dbReference type="InterPro" id="IPR051624">
    <property type="entry name" value="RMD1/Sad1-interacting"/>
</dbReference>
<dbReference type="GO" id="GO:0070131">
    <property type="term" value="P:positive regulation of mitochondrial translation"/>
    <property type="evidence" value="ECO:0007669"/>
    <property type="project" value="TreeGrafter"/>
</dbReference>
<dbReference type="PANTHER" id="PTHR16255:SF1">
    <property type="entry name" value="REQUIRED FOR MEIOTIC NUCLEAR DIVISION PROTEIN 1 HOMOLOG"/>
    <property type="match status" value="1"/>
</dbReference>
<evidence type="ECO:0000313" key="3">
    <source>
        <dbReference type="EMBL" id="JAP75107.1"/>
    </source>
</evidence>
<dbReference type="PANTHER" id="PTHR16255">
    <property type="entry name" value="REQUIRED FOR MEIOTIC NUCLEAR DIVISION PROTEIN 1 HOMOLOG"/>
    <property type="match status" value="1"/>
</dbReference>
<comment type="similarity">
    <text evidence="1">Belongs to the RMD1/sif2 family.</text>
</comment>
<proteinExistence type="evidence at transcript level"/>
<feature type="domain" description="DUF155" evidence="2">
    <location>
        <begin position="142"/>
        <end position="317"/>
    </location>
</feature>
<dbReference type="GO" id="GO:0005739">
    <property type="term" value="C:mitochondrion"/>
    <property type="evidence" value="ECO:0007669"/>
    <property type="project" value="UniProtKB-ARBA"/>
</dbReference>